<dbReference type="AlphaFoldDB" id="A0A9X3MRB9"/>
<sequence length="207" mass="22462">MTGWATTAELAGPRLHDALATCGASFGTDRLDIQGQRLVELVTWLLAVPVATAQLNHAPVPDISAANVLVWIGPEPPEGNGLKLLRTDATLGGGNDPHHAIDAHLAPLIEAVHEHTKRPEAALRRAVKDRYDAAITWVAQLSNQPERAFELLADRAELRLLDLGTHELLLHVREGCCLYYRTPANVKCFSCPLLDDEARRRLVAGGG</sequence>
<evidence type="ECO:0000313" key="2">
    <source>
        <dbReference type="EMBL" id="MDA0161164.1"/>
    </source>
</evidence>
<protein>
    <submittedName>
        <fullName evidence="2">(2Fe-2S)-binding protein</fullName>
    </submittedName>
</protein>
<evidence type="ECO:0000259" key="1">
    <source>
        <dbReference type="Pfam" id="PF11575"/>
    </source>
</evidence>
<dbReference type="GO" id="GO:0051537">
    <property type="term" value="F:2 iron, 2 sulfur cluster binding"/>
    <property type="evidence" value="ECO:0007669"/>
    <property type="project" value="InterPro"/>
</dbReference>
<keyword evidence="3" id="KW-1185">Reference proteome</keyword>
<dbReference type="InterPro" id="IPR024726">
    <property type="entry name" value="FhuF_C"/>
</dbReference>
<feature type="domain" description="Ferric siderophore reductase C-terminal" evidence="1">
    <location>
        <begin position="173"/>
        <end position="193"/>
    </location>
</feature>
<gene>
    <name evidence="2" type="ORF">OM076_12875</name>
</gene>
<organism evidence="2 3">
    <name type="scientific">Solirubrobacter ginsenosidimutans</name>
    <dbReference type="NCBI Taxonomy" id="490573"/>
    <lineage>
        <taxon>Bacteria</taxon>
        <taxon>Bacillati</taxon>
        <taxon>Actinomycetota</taxon>
        <taxon>Thermoleophilia</taxon>
        <taxon>Solirubrobacterales</taxon>
        <taxon>Solirubrobacteraceae</taxon>
        <taxon>Solirubrobacter</taxon>
    </lineage>
</organism>
<accession>A0A9X3MRB9</accession>
<evidence type="ECO:0000313" key="3">
    <source>
        <dbReference type="Proteomes" id="UP001149140"/>
    </source>
</evidence>
<reference evidence="2" key="1">
    <citation type="submission" date="2022-10" db="EMBL/GenBank/DDBJ databases">
        <title>The WGS of Solirubrobacter ginsenosidimutans DSM 21036.</title>
        <authorList>
            <person name="Jiang Z."/>
        </authorList>
    </citation>
    <scope>NUCLEOTIDE SEQUENCE</scope>
    <source>
        <strain evidence="2">DSM 21036</strain>
    </source>
</reference>
<dbReference type="EMBL" id="JAPDOD010000009">
    <property type="protein sequence ID" value="MDA0161164.1"/>
    <property type="molecule type" value="Genomic_DNA"/>
</dbReference>
<dbReference type="RefSeq" id="WP_270040353.1">
    <property type="nucleotide sequence ID" value="NZ_JAPDOD010000009.1"/>
</dbReference>
<dbReference type="Proteomes" id="UP001149140">
    <property type="component" value="Unassembled WGS sequence"/>
</dbReference>
<proteinExistence type="predicted"/>
<name>A0A9X3MRB9_9ACTN</name>
<comment type="caution">
    <text evidence="2">The sequence shown here is derived from an EMBL/GenBank/DDBJ whole genome shotgun (WGS) entry which is preliminary data.</text>
</comment>
<dbReference type="Pfam" id="PF11575">
    <property type="entry name" value="FhuF_C"/>
    <property type="match status" value="1"/>
</dbReference>